<gene>
    <name evidence="1" type="ORF">H8S75_25575</name>
</gene>
<name>A0ABR7HDP4_9FIRM</name>
<dbReference type="Proteomes" id="UP000634672">
    <property type="component" value="Unassembled WGS sequence"/>
</dbReference>
<protein>
    <submittedName>
        <fullName evidence="1">Uncharacterized protein</fullName>
    </submittedName>
</protein>
<keyword evidence="2" id="KW-1185">Reference proteome</keyword>
<proteinExistence type="predicted"/>
<evidence type="ECO:0000313" key="1">
    <source>
        <dbReference type="EMBL" id="MBC5711311.1"/>
    </source>
</evidence>
<reference evidence="1 2" key="1">
    <citation type="submission" date="2020-08" db="EMBL/GenBank/DDBJ databases">
        <title>Genome public.</title>
        <authorList>
            <person name="Liu C."/>
            <person name="Sun Q."/>
        </authorList>
    </citation>
    <scope>NUCLEOTIDE SEQUENCE [LARGE SCALE GENOMIC DNA]</scope>
    <source>
        <strain evidence="1 2">NSJ-66</strain>
    </source>
</reference>
<comment type="caution">
    <text evidence="1">The sequence shown here is derived from an EMBL/GenBank/DDBJ whole genome shotgun (WGS) entry which is preliminary data.</text>
</comment>
<organism evidence="1 2">
    <name type="scientific">Hungatella hominis</name>
    <dbReference type="NCBI Taxonomy" id="2763050"/>
    <lineage>
        <taxon>Bacteria</taxon>
        <taxon>Bacillati</taxon>
        <taxon>Bacillota</taxon>
        <taxon>Clostridia</taxon>
        <taxon>Lachnospirales</taxon>
        <taxon>Lachnospiraceae</taxon>
        <taxon>Hungatella</taxon>
    </lineage>
</organism>
<dbReference type="RefSeq" id="WP_187023939.1">
    <property type="nucleotide sequence ID" value="NZ_JACOPB010000017.1"/>
</dbReference>
<sequence>MNELCEFKRNLKAAFYSFNIEDMEEITEFHALKEFLINNEYALPNGQIIKFWNNNKIYFGNQLPKRTATNITDLLPTNNILCYLSTVISVPMQPMRALVAAAG</sequence>
<dbReference type="EMBL" id="JACOPB010000017">
    <property type="protein sequence ID" value="MBC5711311.1"/>
    <property type="molecule type" value="Genomic_DNA"/>
</dbReference>
<evidence type="ECO:0000313" key="2">
    <source>
        <dbReference type="Proteomes" id="UP000634672"/>
    </source>
</evidence>
<accession>A0ABR7HDP4</accession>